<protein>
    <submittedName>
        <fullName evidence="3">CubicO group peptidase, beta-lactamase class C family</fullName>
    </submittedName>
</protein>
<dbReference type="SUPFAM" id="SSF56601">
    <property type="entry name" value="beta-lactamase/transpeptidase-like"/>
    <property type="match status" value="1"/>
</dbReference>
<proteinExistence type="predicted"/>
<dbReference type="EMBL" id="FNJB01000008">
    <property type="protein sequence ID" value="SDP38465.1"/>
    <property type="molecule type" value="Genomic_DNA"/>
</dbReference>
<dbReference type="InterPro" id="IPR050491">
    <property type="entry name" value="AmpC-like"/>
</dbReference>
<gene>
    <name evidence="3" type="ORF">SAMN05192558_108352</name>
</gene>
<sequence>MLQQTTDFALLRRIATAQAESRAPSLVAAVVRDGVVVWTGARGKVDGQAPTNDTQYRIGSITKTFIAVLVMRLRDEGLLDLNDPLDKHLQGTSFGEVTIAQLLSHTAGLTSESPGQWWERAVGDDWTALQNSLTQNALRHRSGARFHYTNVGYGVLGELVARVRGTSWLKALETEILAPLGMTRTTPQPEAPAALGWAVHPFADVLLNEPTPDAGAMAPAGQLWSTVHDLARWVRFIGGDTGDVLHPDTVAEMRTPVHVDDNDAWTMGYGLGFEAMRIGGRRLSGHSGSMPGFLASALIDWRTGTGALTMANSTGGVPVVALSHDLINLVEELEPALPVEWEPMAEADPELLSLTGLWHWGPTPYLLRLLPEGWLRLAPVSGVGRQSRFRPEGRDTWTGLDGYYAGETLVLHRDADGAPSHFDLATFVFTREPYGTPDAIPGGVDETGWRTRE</sequence>
<accession>A0A1H0S9Y1</accession>
<dbReference type="InterPro" id="IPR001466">
    <property type="entry name" value="Beta-lactam-related"/>
</dbReference>
<dbReference type="RefSeq" id="WP_166657948.1">
    <property type="nucleotide sequence ID" value="NZ_FNDV01000005.1"/>
</dbReference>
<evidence type="ECO:0000313" key="4">
    <source>
        <dbReference type="Proteomes" id="UP000199651"/>
    </source>
</evidence>
<organism evidence="3 4">
    <name type="scientific">Actinokineospora alba</name>
    <dbReference type="NCBI Taxonomy" id="504798"/>
    <lineage>
        <taxon>Bacteria</taxon>
        <taxon>Bacillati</taxon>
        <taxon>Actinomycetota</taxon>
        <taxon>Actinomycetes</taxon>
        <taxon>Pseudonocardiales</taxon>
        <taxon>Pseudonocardiaceae</taxon>
        <taxon>Actinokineospora</taxon>
    </lineage>
</organism>
<dbReference type="Pfam" id="PF00144">
    <property type="entry name" value="Beta-lactamase"/>
    <property type="match status" value="1"/>
</dbReference>
<feature type="domain" description="DUF7586" evidence="2">
    <location>
        <begin position="348"/>
        <end position="431"/>
    </location>
</feature>
<reference evidence="4" key="1">
    <citation type="submission" date="2016-10" db="EMBL/GenBank/DDBJ databases">
        <authorList>
            <person name="Varghese N."/>
            <person name="Submissions S."/>
        </authorList>
    </citation>
    <scope>NUCLEOTIDE SEQUENCE [LARGE SCALE GENOMIC DNA]</scope>
    <source>
        <strain evidence="4">IBRC-M 10655</strain>
    </source>
</reference>
<evidence type="ECO:0000313" key="3">
    <source>
        <dbReference type="EMBL" id="SDP38465.1"/>
    </source>
</evidence>
<dbReference type="PANTHER" id="PTHR46825:SF7">
    <property type="entry name" value="D-ALANYL-D-ALANINE CARBOXYPEPTIDASE"/>
    <property type="match status" value="1"/>
</dbReference>
<dbReference type="InterPro" id="IPR056008">
    <property type="entry name" value="DUF7586"/>
</dbReference>
<dbReference type="InterPro" id="IPR012338">
    <property type="entry name" value="Beta-lactam/transpept-like"/>
</dbReference>
<dbReference type="Pfam" id="PF24491">
    <property type="entry name" value="DUF7586"/>
    <property type="match status" value="1"/>
</dbReference>
<dbReference type="STRING" id="504798.SAMN05421871_105363"/>
<keyword evidence="4" id="KW-1185">Reference proteome</keyword>
<feature type="domain" description="Beta-lactamase-related" evidence="1">
    <location>
        <begin position="13"/>
        <end position="327"/>
    </location>
</feature>
<evidence type="ECO:0000259" key="1">
    <source>
        <dbReference type="Pfam" id="PF00144"/>
    </source>
</evidence>
<evidence type="ECO:0000259" key="2">
    <source>
        <dbReference type="Pfam" id="PF24491"/>
    </source>
</evidence>
<name>A0A1H0S9Y1_9PSEU</name>
<dbReference type="PANTHER" id="PTHR46825">
    <property type="entry name" value="D-ALANYL-D-ALANINE-CARBOXYPEPTIDASE/ENDOPEPTIDASE AMPH"/>
    <property type="match status" value="1"/>
</dbReference>
<dbReference type="Gene3D" id="3.40.710.10">
    <property type="entry name" value="DD-peptidase/beta-lactamase superfamily"/>
    <property type="match status" value="1"/>
</dbReference>
<dbReference type="Proteomes" id="UP000199651">
    <property type="component" value="Unassembled WGS sequence"/>
</dbReference>
<dbReference type="AlphaFoldDB" id="A0A1H0S9Y1"/>